<evidence type="ECO:0008006" key="5">
    <source>
        <dbReference type="Google" id="ProtNLM"/>
    </source>
</evidence>
<dbReference type="InterPro" id="IPR011047">
    <property type="entry name" value="Quinoprotein_ADH-like_sf"/>
</dbReference>
<keyword evidence="1" id="KW-1133">Transmembrane helix</keyword>
<evidence type="ECO:0000313" key="3">
    <source>
        <dbReference type="EMBL" id="UJO19040.1"/>
    </source>
</evidence>
<dbReference type="InterPro" id="IPR039535">
    <property type="entry name" value="ASST-like"/>
</dbReference>
<accession>A0A9Q8PAR7</accession>
<dbReference type="EMBL" id="CP090168">
    <property type="protein sequence ID" value="UJO19040.1"/>
    <property type="molecule type" value="Genomic_DNA"/>
</dbReference>
<reference evidence="3" key="2">
    <citation type="journal article" date="2022" name="Microb. Genom.">
        <title>A chromosome-scale genome assembly of the tomato pathogen Cladosporium fulvum reveals a compartmentalized genome architecture and the presence of a dispensable chromosome.</title>
        <authorList>
            <person name="Zaccaron A.Z."/>
            <person name="Chen L.H."/>
            <person name="Samaras A."/>
            <person name="Stergiopoulos I."/>
        </authorList>
    </citation>
    <scope>NUCLEOTIDE SEQUENCE</scope>
    <source>
        <strain evidence="3">Race5_Kim</strain>
    </source>
</reference>
<dbReference type="PANTHER" id="PTHR35340">
    <property type="entry name" value="PQQ ENZYME REPEAT PROTEIN-RELATED"/>
    <property type="match status" value="1"/>
</dbReference>
<dbReference type="InterPro" id="IPR053143">
    <property type="entry name" value="Arylsulfate_ST"/>
</dbReference>
<feature type="signal peptide" evidence="2">
    <location>
        <begin position="1"/>
        <end position="19"/>
    </location>
</feature>
<dbReference type="AlphaFoldDB" id="A0A9Q8PAR7"/>
<evidence type="ECO:0000256" key="2">
    <source>
        <dbReference type="SAM" id="SignalP"/>
    </source>
</evidence>
<evidence type="ECO:0000313" key="4">
    <source>
        <dbReference type="Proteomes" id="UP000756132"/>
    </source>
</evidence>
<keyword evidence="1" id="KW-0812">Transmembrane</keyword>
<dbReference type="GeneID" id="71987457"/>
<evidence type="ECO:0000256" key="1">
    <source>
        <dbReference type="SAM" id="Phobius"/>
    </source>
</evidence>
<dbReference type="KEGG" id="ffu:CLAFUR5_07579"/>
<dbReference type="SUPFAM" id="SSF50998">
    <property type="entry name" value="Quinoprotein alcohol dehydrogenase-like"/>
    <property type="match status" value="1"/>
</dbReference>
<dbReference type="Pfam" id="PF14269">
    <property type="entry name" value="Arylsulfotran_2"/>
    <property type="match status" value="1"/>
</dbReference>
<reference evidence="3" key="1">
    <citation type="submission" date="2021-12" db="EMBL/GenBank/DDBJ databases">
        <authorList>
            <person name="Zaccaron A."/>
            <person name="Stergiopoulos I."/>
        </authorList>
    </citation>
    <scope>NUCLEOTIDE SEQUENCE</scope>
    <source>
        <strain evidence="3">Race5_Kim</strain>
    </source>
</reference>
<keyword evidence="1" id="KW-0472">Membrane</keyword>
<protein>
    <recommendedName>
        <fullName evidence="5">ASST-domain-containing protein</fullName>
    </recommendedName>
</protein>
<organism evidence="3 4">
    <name type="scientific">Passalora fulva</name>
    <name type="common">Tomato leaf mold</name>
    <name type="synonym">Cladosporium fulvum</name>
    <dbReference type="NCBI Taxonomy" id="5499"/>
    <lineage>
        <taxon>Eukaryota</taxon>
        <taxon>Fungi</taxon>
        <taxon>Dikarya</taxon>
        <taxon>Ascomycota</taxon>
        <taxon>Pezizomycotina</taxon>
        <taxon>Dothideomycetes</taxon>
        <taxon>Dothideomycetidae</taxon>
        <taxon>Mycosphaerellales</taxon>
        <taxon>Mycosphaerellaceae</taxon>
        <taxon>Fulvia</taxon>
    </lineage>
</organism>
<proteinExistence type="predicted"/>
<name>A0A9Q8PAR7_PASFU</name>
<keyword evidence="2" id="KW-0732">Signal</keyword>
<sequence length="598" mass="66024">MPVLSLKVVLTLFLGICVAANVPVISYVTRPDILTPNLTFTSFDRTKVTPVHVDKAKGLEPGYIFLSTYKGAAQHAPYIFDNQGNLVWSGYDSTLSDIGYFDFQSHRTSNSSLLSVFRGYADSGRGKGHVAFLDQEYKTVRTLDAPAPLTSLDFHEFQLLDDGQTAIVTSLQPIQADLAAYGINETMGWLLDSAFYVLELQRDNQIVFEWRSSDHIPLNESAVTPSIGFGAGLSYGYAYDYFHLNSIARFQNGDYLLSARHTNTLYRIAGTTGKVLWRLGGPQSSFTQDRFNFSSQHDARILHESSDGTIVLSLFDNAHNGIVGTNGATNTTSSALILSLDERKMTAYPVEQYFLPPHEGSTAARALGSIQRLPNGNSLVSWGYLNTITEFAPGGHPLLNIAFNDEDAAHYRVHKGNWTASPPVSELAVYVFAPDATQNTHIYISWNGATEVRAWRVYGTILTNFGGSETDEIGLFLGQLNKTGFETHFDAKRFVTSAWVSAIDIEGNVLGKSEVMKTIVPREEVRERCGKTHCVKQILMQEAEAKWGSGPVCAGSVAGGVESTVVGLWLYVQTFVFFLLGMGVNTMFSMRATPWWRW</sequence>
<keyword evidence="4" id="KW-1185">Reference proteome</keyword>
<dbReference type="PANTHER" id="PTHR35340:SF8">
    <property type="entry name" value="ASST-DOMAIN-CONTAINING PROTEIN"/>
    <property type="match status" value="1"/>
</dbReference>
<feature type="chain" id="PRO_5040421388" description="ASST-domain-containing protein" evidence="2">
    <location>
        <begin position="20"/>
        <end position="598"/>
    </location>
</feature>
<feature type="transmembrane region" description="Helical" evidence="1">
    <location>
        <begin position="568"/>
        <end position="588"/>
    </location>
</feature>
<dbReference type="RefSeq" id="XP_047763406.1">
    <property type="nucleotide sequence ID" value="XM_047906727.1"/>
</dbReference>
<gene>
    <name evidence="3" type="ORF">CLAFUR5_07579</name>
</gene>
<dbReference type="OrthoDB" id="5427350at2759"/>
<dbReference type="Proteomes" id="UP000756132">
    <property type="component" value="Chromosome 6"/>
</dbReference>